<dbReference type="SUPFAM" id="SSF103190">
    <property type="entry name" value="Sensory domain-like"/>
    <property type="match status" value="1"/>
</dbReference>
<dbReference type="GO" id="GO:0004888">
    <property type="term" value="F:transmembrane signaling receptor activity"/>
    <property type="evidence" value="ECO:0007669"/>
    <property type="project" value="InterPro"/>
</dbReference>
<dbReference type="InterPro" id="IPR004090">
    <property type="entry name" value="Chemotax_Me-accpt_rcpt"/>
</dbReference>
<dbReference type="InterPro" id="IPR000727">
    <property type="entry name" value="T_SNARE_dom"/>
</dbReference>
<dbReference type="GO" id="GO:0007165">
    <property type="term" value="P:signal transduction"/>
    <property type="evidence" value="ECO:0007669"/>
    <property type="project" value="UniProtKB-KW"/>
</dbReference>
<evidence type="ECO:0000259" key="8">
    <source>
        <dbReference type="PROSITE" id="PS50111"/>
    </source>
</evidence>
<keyword evidence="7" id="KW-0812">Transmembrane</keyword>
<dbReference type="SUPFAM" id="SSF58104">
    <property type="entry name" value="Methyl-accepting chemotaxis protein (MCP) signaling domain"/>
    <property type="match status" value="1"/>
</dbReference>
<comment type="similarity">
    <text evidence="4">Belongs to the methyl-accepting chemotaxis (MCP) protein family.</text>
</comment>
<evidence type="ECO:0000256" key="7">
    <source>
        <dbReference type="SAM" id="Phobius"/>
    </source>
</evidence>
<proteinExistence type="inferred from homology"/>
<feature type="domain" description="Methyl-accepting transducer" evidence="8">
    <location>
        <begin position="384"/>
        <end position="613"/>
    </location>
</feature>
<evidence type="ECO:0000313" key="10">
    <source>
        <dbReference type="EMBL" id="MBB6096429.1"/>
    </source>
</evidence>
<evidence type="ECO:0000256" key="5">
    <source>
        <dbReference type="PROSITE-ProRule" id="PRU00284"/>
    </source>
</evidence>
<evidence type="ECO:0000256" key="3">
    <source>
        <dbReference type="ARBA" id="ARBA00023224"/>
    </source>
</evidence>
<evidence type="ECO:0000256" key="2">
    <source>
        <dbReference type="ARBA" id="ARBA00022481"/>
    </source>
</evidence>
<feature type="domain" description="T-SNARE coiled-coil homology" evidence="9">
    <location>
        <begin position="543"/>
        <end position="605"/>
    </location>
</feature>
<dbReference type="Pfam" id="PF00015">
    <property type="entry name" value="MCPsignal"/>
    <property type="match status" value="1"/>
</dbReference>
<gene>
    <name evidence="10" type="ORF">HNQ60_005351</name>
</gene>
<comment type="caution">
    <text evidence="10">The sequence shown here is derived from an EMBL/GenBank/DDBJ whole genome shotgun (WGS) entry which is preliminary data.</text>
</comment>
<feature type="coiled-coil region" evidence="6">
    <location>
        <begin position="584"/>
        <end position="622"/>
    </location>
</feature>
<evidence type="ECO:0000256" key="6">
    <source>
        <dbReference type="SAM" id="Coils"/>
    </source>
</evidence>
<keyword evidence="6" id="KW-0175">Coiled coil</keyword>
<evidence type="ECO:0000256" key="1">
    <source>
        <dbReference type="ARBA" id="ARBA00004370"/>
    </source>
</evidence>
<feature type="transmembrane region" description="Helical" evidence="7">
    <location>
        <begin position="303"/>
        <end position="324"/>
    </location>
</feature>
<reference evidence="10 11" key="1">
    <citation type="submission" date="2020-08" db="EMBL/GenBank/DDBJ databases">
        <title>Genomic Encyclopedia of Type Strains, Phase IV (KMG-IV): sequencing the most valuable type-strain genomes for metagenomic binning, comparative biology and taxonomic classification.</title>
        <authorList>
            <person name="Goeker M."/>
        </authorList>
    </citation>
    <scope>NUCLEOTIDE SEQUENCE [LARGE SCALE GENOMIC DNA]</scope>
    <source>
        <strain evidence="10 11">DSM 26723</strain>
    </source>
</reference>
<protein>
    <submittedName>
        <fullName evidence="10">Methyl-accepting chemotaxis protein</fullName>
    </submittedName>
</protein>
<dbReference type="PANTHER" id="PTHR43531">
    <property type="entry name" value="PROTEIN ICFG"/>
    <property type="match status" value="1"/>
</dbReference>
<dbReference type="Pfam" id="PF17201">
    <property type="entry name" value="Cache_3-Cache_2"/>
    <property type="match status" value="1"/>
</dbReference>
<dbReference type="InterPro" id="IPR051310">
    <property type="entry name" value="MCP_chemotaxis"/>
</dbReference>
<dbReference type="AlphaFoldDB" id="A0A841HVZ6"/>
<evidence type="ECO:0000313" key="11">
    <source>
        <dbReference type="Proteomes" id="UP000588068"/>
    </source>
</evidence>
<evidence type="ECO:0000256" key="4">
    <source>
        <dbReference type="ARBA" id="ARBA00029447"/>
    </source>
</evidence>
<dbReference type="InterPro" id="IPR004089">
    <property type="entry name" value="MCPsignal_dom"/>
</dbReference>
<dbReference type="Proteomes" id="UP000588068">
    <property type="component" value="Unassembled WGS sequence"/>
</dbReference>
<accession>A0A841HVZ6</accession>
<dbReference type="FunFam" id="1.10.287.950:FF:000001">
    <property type="entry name" value="Methyl-accepting chemotaxis sensory transducer"/>
    <property type="match status" value="1"/>
</dbReference>
<sequence>MSHGILQLSRAPEAAPSRSLRTRIAIIVSAVLLPLSLLLAFYFWRQEDTRIRTQASAQAERELAGLLDLLTLTDQQLQARVQSGMKLLQARSQALGAASAGPVVTVKDKSAPDLVFGGQPQAQHYSLVDGVAEINGGTVTLFSKSGDQFVRVATNVMVDQQRAIGTVLDPSGRAMAAIREGRAFYGQVDILGNPYITGYEPIRDVRGDVIGIWYVGFKVDLQPLEQTVGRARLLTGGVIAVVDDKGKLRFRSNGIDEDVALTAIDPPQSGWVRLDKTFDAWNFKVVAAYPAAEVASLARNAGIGIMSGALVVGGVLLFVLLSLIQRLVLKPIGGEPRVAMTMMTRIAHGELAIDNRIEAGNSVIGECARMSAKLADIVGSVRRASESVGVAARQISQGNDDLSERTQQQAAALEETASSMEEMTATVRQNSESARRANQRAAAVRDHAGRSTAVVTRTVEAMSEIDVASRKVSDIIGVIDEIAFQTNLLALNAAVEAARAGEQGRGFAVVAAEVRSLAQRSATAAKEIKDLIGNSLEKVRAGSALVQESGKALHEIMDGVRNVSDIVAQIADASEEQASGIEQVNKAITQMDQSTQQNAALVEEAAAAAKTMEQQSQQLIREVAYFRTGESDAIAGVSGASAASVEEEAHRAAA</sequence>
<organism evidence="10 11">
    <name type="scientific">Povalibacter uvarum</name>
    <dbReference type="NCBI Taxonomy" id="732238"/>
    <lineage>
        <taxon>Bacteria</taxon>
        <taxon>Pseudomonadati</taxon>
        <taxon>Pseudomonadota</taxon>
        <taxon>Gammaproteobacteria</taxon>
        <taxon>Steroidobacterales</taxon>
        <taxon>Steroidobacteraceae</taxon>
        <taxon>Povalibacter</taxon>
    </lineage>
</organism>
<feature type="transmembrane region" description="Helical" evidence="7">
    <location>
        <begin position="24"/>
        <end position="44"/>
    </location>
</feature>
<keyword evidence="7" id="KW-0472">Membrane</keyword>
<keyword evidence="3 5" id="KW-0807">Transducer</keyword>
<keyword evidence="7" id="KW-1133">Transmembrane helix</keyword>
<dbReference type="SMART" id="SM00283">
    <property type="entry name" value="MA"/>
    <property type="match status" value="1"/>
</dbReference>
<dbReference type="GO" id="GO:0005886">
    <property type="term" value="C:plasma membrane"/>
    <property type="evidence" value="ECO:0007669"/>
    <property type="project" value="TreeGrafter"/>
</dbReference>
<dbReference type="EMBL" id="JACHHZ010000007">
    <property type="protein sequence ID" value="MBB6096429.1"/>
    <property type="molecule type" value="Genomic_DNA"/>
</dbReference>
<name>A0A841HVZ6_9GAMM</name>
<dbReference type="Gene3D" id="1.10.287.950">
    <property type="entry name" value="Methyl-accepting chemotaxis protein"/>
    <property type="match status" value="1"/>
</dbReference>
<keyword evidence="11" id="KW-1185">Reference proteome</keyword>
<comment type="subcellular location">
    <subcellularLocation>
        <location evidence="1">Membrane</location>
    </subcellularLocation>
</comment>
<dbReference type="PROSITE" id="PS50111">
    <property type="entry name" value="CHEMOTAXIS_TRANSDUC_2"/>
    <property type="match status" value="1"/>
</dbReference>
<dbReference type="RefSeq" id="WP_184335808.1">
    <property type="nucleotide sequence ID" value="NZ_JACHHZ010000007.1"/>
</dbReference>
<evidence type="ECO:0000259" key="9">
    <source>
        <dbReference type="PROSITE" id="PS50192"/>
    </source>
</evidence>
<keyword evidence="2" id="KW-0488">Methylation</keyword>
<dbReference type="GO" id="GO:0006935">
    <property type="term" value="P:chemotaxis"/>
    <property type="evidence" value="ECO:0007669"/>
    <property type="project" value="InterPro"/>
</dbReference>
<dbReference type="PANTHER" id="PTHR43531:SF14">
    <property type="entry name" value="METHYL-ACCEPTING CHEMOTAXIS PROTEIN I-RELATED"/>
    <property type="match status" value="1"/>
</dbReference>
<dbReference type="PRINTS" id="PR00260">
    <property type="entry name" value="CHEMTRNSDUCR"/>
</dbReference>
<dbReference type="InterPro" id="IPR029151">
    <property type="entry name" value="Sensor-like_sf"/>
</dbReference>
<dbReference type="InterPro" id="IPR033462">
    <property type="entry name" value="Cache_3-Cache_2"/>
</dbReference>
<dbReference type="PROSITE" id="PS50192">
    <property type="entry name" value="T_SNARE"/>
    <property type="match status" value="1"/>
</dbReference>
<dbReference type="CDD" id="cd11386">
    <property type="entry name" value="MCP_signal"/>
    <property type="match status" value="1"/>
</dbReference>